<dbReference type="PANTHER" id="PTHR13233:SF19">
    <property type="entry name" value="SMAD_FHA DOMAIN-CONTAINING PROTEIN"/>
    <property type="match status" value="1"/>
</dbReference>
<proteinExistence type="predicted"/>
<evidence type="ECO:0000313" key="2">
    <source>
        <dbReference type="EMBL" id="KAG7588134.1"/>
    </source>
</evidence>
<dbReference type="InterPro" id="IPR037912">
    <property type="entry name" value="MCRS1"/>
</dbReference>
<dbReference type="CDD" id="cd22687">
    <property type="entry name" value="FHA_MCRS1"/>
    <property type="match status" value="1"/>
</dbReference>
<dbReference type="PROSITE" id="PS50006">
    <property type="entry name" value="FHA_DOMAIN"/>
    <property type="match status" value="1"/>
</dbReference>
<dbReference type="OrthoDB" id="10262769at2759"/>
<dbReference type="GO" id="GO:0045944">
    <property type="term" value="P:positive regulation of transcription by RNA polymerase II"/>
    <property type="evidence" value="ECO:0007669"/>
    <property type="project" value="TreeGrafter"/>
</dbReference>
<dbReference type="GO" id="GO:0031011">
    <property type="term" value="C:Ino80 complex"/>
    <property type="evidence" value="ECO:0007669"/>
    <property type="project" value="InterPro"/>
</dbReference>
<gene>
    <name evidence="2" type="ORF">ISN44_As07g004840</name>
</gene>
<feature type="domain" description="FHA" evidence="1">
    <location>
        <begin position="474"/>
        <end position="530"/>
    </location>
</feature>
<dbReference type="InterPro" id="IPR000253">
    <property type="entry name" value="FHA_dom"/>
</dbReference>
<keyword evidence="3" id="KW-1185">Reference proteome</keyword>
<sequence length="582" mass="65617">MEGLPWIPQSEHQFGNKELVDGYVESSGKDDTSESSNVKRKVESLFCVMRKRTCRHKSVDDDMFPDLDKNVEIGDGDFWFENLMDNPYDPLDEGSIVDDCSSYTDIPESSEYDVISEHVLEDDDLITGSKSLSIWSSEDEGTLVSKWSSETKNSILLLPPDENVVRSNDYEVLSSVSASPKELQHIIDPQIFSGHSNDISLFHSERKKDQITCITGHCEDILRCSVNKEDSEIPCSSDIFKNDGDKLSANEVRCGDVINMQGSMEIMCTNDELTLWNKDDEPIPISIVPPDGWESALLETCSLHQIDRCRNEYNVRDDNIGLEISPIPLPKTLERPSRPWSVCGSIAAVRNLALMEDFPGACSSLGEQLYVNANSCEDRDAELAQTPPTLYQEEVDGEEEIDIDAMIRKLNLVPDDSDSCFNREEWNMSKHPRHTLIGLEHCTRTSLQRANMFHGAIAILHCRDSKHFVRKREVIIGRSSDGLNVDIDLGKYNYGSKISRRQALVKLENNGSFSLKNLGKRHILVNGEKIVTGQIATLTSCSSIDIRGINFVFKINKEAVGQFLKNSTQRKTEDNSKFRWCE</sequence>
<dbReference type="GO" id="GO:0044545">
    <property type="term" value="C:NSL complex"/>
    <property type="evidence" value="ECO:0007669"/>
    <property type="project" value="TreeGrafter"/>
</dbReference>
<dbReference type="GO" id="GO:0002151">
    <property type="term" value="F:G-quadruplex RNA binding"/>
    <property type="evidence" value="ECO:0007669"/>
    <property type="project" value="InterPro"/>
</dbReference>
<organism evidence="2 3">
    <name type="scientific">Arabidopsis suecica</name>
    <name type="common">Swedish thale-cress</name>
    <name type="synonym">Cardaminopsis suecica</name>
    <dbReference type="NCBI Taxonomy" id="45249"/>
    <lineage>
        <taxon>Eukaryota</taxon>
        <taxon>Viridiplantae</taxon>
        <taxon>Streptophyta</taxon>
        <taxon>Embryophyta</taxon>
        <taxon>Tracheophyta</taxon>
        <taxon>Spermatophyta</taxon>
        <taxon>Magnoliopsida</taxon>
        <taxon>eudicotyledons</taxon>
        <taxon>Gunneridae</taxon>
        <taxon>Pentapetalae</taxon>
        <taxon>rosids</taxon>
        <taxon>malvids</taxon>
        <taxon>Brassicales</taxon>
        <taxon>Brassicaceae</taxon>
        <taxon>Camelineae</taxon>
        <taxon>Arabidopsis</taxon>
    </lineage>
</organism>
<reference evidence="2 3" key="1">
    <citation type="submission" date="2020-12" db="EMBL/GenBank/DDBJ databases">
        <title>Concerted genomic and epigenomic changes stabilize Arabidopsis allopolyploids.</title>
        <authorList>
            <person name="Chen Z."/>
        </authorList>
    </citation>
    <scope>NUCLEOTIDE SEQUENCE [LARGE SCALE GENOMIC DNA]</scope>
    <source>
        <strain evidence="2">As9502</strain>
        <tissue evidence="2">Leaf</tissue>
    </source>
</reference>
<dbReference type="PANTHER" id="PTHR13233">
    <property type="entry name" value="MICROSPHERULE PROTEIN 1"/>
    <property type="match status" value="1"/>
</dbReference>
<protein>
    <submittedName>
        <fullName evidence="2">Forkhead-associated (FHA) domain</fullName>
    </submittedName>
</protein>
<comment type="caution">
    <text evidence="2">The sequence shown here is derived from an EMBL/GenBank/DDBJ whole genome shotgun (WGS) entry which is preliminary data.</text>
</comment>
<dbReference type="Proteomes" id="UP000694251">
    <property type="component" value="Chromosome 7"/>
</dbReference>
<dbReference type="AlphaFoldDB" id="A0A8T2BT65"/>
<name>A0A8T2BT65_ARASU</name>
<dbReference type="Pfam" id="PF00498">
    <property type="entry name" value="FHA"/>
    <property type="match status" value="1"/>
</dbReference>
<dbReference type="EMBL" id="JAEFBJ010000007">
    <property type="protein sequence ID" value="KAG7588134.1"/>
    <property type="molecule type" value="Genomic_DNA"/>
</dbReference>
<dbReference type="GO" id="GO:0071339">
    <property type="term" value="C:MLL1 complex"/>
    <property type="evidence" value="ECO:0007669"/>
    <property type="project" value="InterPro"/>
</dbReference>
<dbReference type="SMART" id="SM00240">
    <property type="entry name" value="FHA"/>
    <property type="match status" value="1"/>
</dbReference>
<evidence type="ECO:0000259" key="1">
    <source>
        <dbReference type="PROSITE" id="PS50006"/>
    </source>
</evidence>
<accession>A0A8T2BT65</accession>
<evidence type="ECO:0000313" key="3">
    <source>
        <dbReference type="Proteomes" id="UP000694251"/>
    </source>
</evidence>